<dbReference type="FunFam" id="3.40.50.10470:FF:000006">
    <property type="entry name" value="Methylthioribose-1-phosphate isomerase"/>
    <property type="match status" value="1"/>
</dbReference>
<keyword evidence="3" id="KW-0486">Methionine biosynthesis</keyword>
<dbReference type="EMBL" id="JADOES010000048">
    <property type="protein sequence ID" value="MBT9317504.1"/>
    <property type="molecule type" value="Genomic_DNA"/>
</dbReference>
<keyword evidence="3" id="KW-0028">Amino-acid biosynthesis</keyword>
<comment type="caution">
    <text evidence="4">The sequence shown here is derived from an EMBL/GenBank/DDBJ whole genome shotgun (WGS) entry which is preliminary data.</text>
</comment>
<dbReference type="PANTHER" id="PTHR43475:SF1">
    <property type="entry name" value="METHYLTHIORIBOSE-1-PHOSPHATE ISOMERASE"/>
    <property type="match status" value="1"/>
</dbReference>
<gene>
    <name evidence="3 4" type="primary">mtnA</name>
    <name evidence="4" type="ORF">IXB50_18940</name>
</gene>
<dbReference type="NCBIfam" id="TIGR00524">
    <property type="entry name" value="eIF-2B_rel"/>
    <property type="match status" value="1"/>
</dbReference>
<organism evidence="4 5">
    <name type="scientific">Leptothoe spongobia TAU-MAC 1115</name>
    <dbReference type="NCBI Taxonomy" id="1967444"/>
    <lineage>
        <taxon>Bacteria</taxon>
        <taxon>Bacillati</taxon>
        <taxon>Cyanobacteriota</taxon>
        <taxon>Cyanophyceae</taxon>
        <taxon>Nodosilineales</taxon>
        <taxon>Cymatolegaceae</taxon>
        <taxon>Leptothoe</taxon>
        <taxon>Leptothoe spongobia</taxon>
    </lineage>
</organism>
<dbReference type="GO" id="GO:0019509">
    <property type="term" value="P:L-methionine salvage from methylthioadenosine"/>
    <property type="evidence" value="ECO:0007669"/>
    <property type="project" value="UniProtKB-UniRule"/>
</dbReference>
<feature type="binding site" evidence="3">
    <location>
        <position position="90"/>
    </location>
    <ligand>
        <name>substrate</name>
    </ligand>
</feature>
<dbReference type="PANTHER" id="PTHR43475">
    <property type="entry name" value="METHYLTHIORIBOSE-1-PHOSPHATE ISOMERASE"/>
    <property type="match status" value="1"/>
</dbReference>
<dbReference type="GO" id="GO:0046523">
    <property type="term" value="F:S-methyl-5-thioribose-1-phosphate isomerase activity"/>
    <property type="evidence" value="ECO:0007669"/>
    <property type="project" value="UniProtKB-UniRule"/>
</dbReference>
<comment type="pathway">
    <text evidence="3">Amino-acid biosynthesis; L-methionine biosynthesis via salvage pathway; L-methionine from S-methyl-5-thio-alpha-D-ribose 1-phosphate: step 1/6.</text>
</comment>
<protein>
    <recommendedName>
        <fullName evidence="3">Methylthioribose-1-phosphate isomerase</fullName>
        <shortName evidence="3">M1Pi</shortName>
        <shortName evidence="3">MTR-1-P isomerase</shortName>
        <ecNumber evidence="3">5.3.1.23</ecNumber>
    </recommendedName>
    <alternativeName>
        <fullName evidence="3">S-methyl-5-thioribose-1-phosphate isomerase</fullName>
    </alternativeName>
</protein>
<reference evidence="4" key="2">
    <citation type="journal article" date="2021" name="Mar. Drugs">
        <title>Genome Reduction and Secondary Metabolism of the Marine Sponge-Associated Cyanobacterium Leptothoe.</title>
        <authorList>
            <person name="Konstantinou D."/>
            <person name="Popin R.V."/>
            <person name="Fewer D.P."/>
            <person name="Sivonen K."/>
            <person name="Gkelis S."/>
        </authorList>
    </citation>
    <scope>NUCLEOTIDE SEQUENCE</scope>
    <source>
        <strain evidence="4">TAU-MAC 1115</strain>
    </source>
</reference>
<dbReference type="NCBIfam" id="NF004326">
    <property type="entry name" value="PRK05720.1"/>
    <property type="match status" value="1"/>
</dbReference>
<dbReference type="Gene3D" id="3.40.50.10470">
    <property type="entry name" value="Translation initiation factor eif-2b, domain 2"/>
    <property type="match status" value="1"/>
</dbReference>
<dbReference type="EC" id="5.3.1.23" evidence="3"/>
<dbReference type="Gene3D" id="1.20.120.420">
    <property type="entry name" value="translation initiation factor eif-2b, domain 1"/>
    <property type="match status" value="1"/>
</dbReference>
<evidence type="ECO:0000256" key="3">
    <source>
        <dbReference type="HAMAP-Rule" id="MF_01678"/>
    </source>
</evidence>
<dbReference type="InterPro" id="IPR000649">
    <property type="entry name" value="IF-2B-related"/>
</dbReference>
<proteinExistence type="inferred from homology"/>
<dbReference type="Proteomes" id="UP000717364">
    <property type="component" value="Unassembled WGS sequence"/>
</dbReference>
<feature type="binding site" evidence="3">
    <location>
        <begin position="237"/>
        <end position="238"/>
    </location>
    <ligand>
        <name>substrate</name>
    </ligand>
</feature>
<sequence length="338" mass="36253">MLKNSTAQSQSRLQSILWQGSTLHLLDQRRLPLVTEYVVCDTADAVAEAIQEMVVRGAPAIGVAAAFGLVLAAQQGENLEEKATLLKAARPTAVNLMWAVDTMLQTPVSDWEKKAFALYDSDVLVNKAIGEQAQSLIPENATVIHHCNTGSLATVDYGTALGVIRIAHERGKNIHAILDETRPRLQGARLSAYECQAFGIPHTVIVDGAAPWVMRTRQVDCCIVGCDRVAANGDVANKIGTYALALAAKAHNVPFYVACPLSTLDLATPNGEAIEIEERSTKEITHIQGQLICPENTPVFNPAFDITPAALISAIITETGIITPPYADNLKALKSQGL</sequence>
<keyword evidence="5" id="KW-1185">Reference proteome</keyword>
<keyword evidence="1 3" id="KW-0413">Isomerase</keyword>
<dbReference type="NCBIfam" id="TIGR00512">
    <property type="entry name" value="salvage_mtnA"/>
    <property type="match status" value="1"/>
</dbReference>
<dbReference type="InterPro" id="IPR005251">
    <property type="entry name" value="IF-M1Pi"/>
</dbReference>
<dbReference type="FunFam" id="1.20.120.420:FF:000003">
    <property type="entry name" value="Methylthioribose-1-phosphate isomerase"/>
    <property type="match status" value="1"/>
</dbReference>
<evidence type="ECO:0000256" key="2">
    <source>
        <dbReference type="ARBA" id="ARBA00052401"/>
    </source>
</evidence>
<evidence type="ECO:0000313" key="4">
    <source>
        <dbReference type="EMBL" id="MBT9317504.1"/>
    </source>
</evidence>
<comment type="catalytic activity">
    <reaction evidence="2 3">
        <text>5-(methylsulfanyl)-alpha-D-ribose 1-phosphate = 5-(methylsulfanyl)-D-ribulose 1-phosphate</text>
        <dbReference type="Rhea" id="RHEA:19989"/>
        <dbReference type="ChEBI" id="CHEBI:58533"/>
        <dbReference type="ChEBI" id="CHEBI:58548"/>
        <dbReference type="EC" id="5.3.1.23"/>
    </reaction>
</comment>
<dbReference type="AlphaFoldDB" id="A0A947DJZ9"/>
<feature type="active site" description="Proton donor" evidence="3">
    <location>
        <position position="227"/>
    </location>
</feature>
<comment type="function">
    <text evidence="3">Catalyzes the interconversion of methylthioribose-1-phosphate (MTR-1-P) into methylthioribulose-1-phosphate (MTRu-1-P).</text>
</comment>
<comment type="similarity">
    <text evidence="3">Belongs to the EIF-2B alpha/beta/delta subunits family. MtnA subfamily.</text>
</comment>
<evidence type="ECO:0000313" key="5">
    <source>
        <dbReference type="Proteomes" id="UP000717364"/>
    </source>
</evidence>
<evidence type="ECO:0000256" key="1">
    <source>
        <dbReference type="ARBA" id="ARBA00023235"/>
    </source>
</evidence>
<dbReference type="SUPFAM" id="SSF100950">
    <property type="entry name" value="NagB/RpiA/CoA transferase-like"/>
    <property type="match status" value="1"/>
</dbReference>
<dbReference type="RefSeq" id="WP_215610567.1">
    <property type="nucleotide sequence ID" value="NZ_JADOES010000048.1"/>
</dbReference>
<feature type="binding site" evidence="3">
    <location>
        <position position="186"/>
    </location>
    <ligand>
        <name>substrate</name>
    </ligand>
</feature>
<reference evidence="4" key="1">
    <citation type="submission" date="2020-11" db="EMBL/GenBank/DDBJ databases">
        <authorList>
            <person name="Konstantinou D."/>
            <person name="Gkelis S."/>
            <person name="Popin R."/>
            <person name="Fewer D."/>
            <person name="Sivonen K."/>
        </authorList>
    </citation>
    <scope>NUCLEOTIDE SEQUENCE</scope>
    <source>
        <strain evidence="4">TAU-MAC 1115</strain>
    </source>
</reference>
<feature type="binding site" evidence="3">
    <location>
        <begin position="56"/>
        <end position="58"/>
    </location>
    <ligand>
        <name>substrate</name>
    </ligand>
</feature>
<dbReference type="InterPro" id="IPR037171">
    <property type="entry name" value="NagB/RpiA_transferase-like"/>
</dbReference>
<dbReference type="HAMAP" id="MF_01678">
    <property type="entry name" value="Salvage_MtnA"/>
    <property type="match status" value="1"/>
</dbReference>
<dbReference type="InterPro" id="IPR042529">
    <property type="entry name" value="IF_2B-like_C"/>
</dbReference>
<feature type="site" description="Transition state stabilizer" evidence="3">
    <location>
        <position position="147"/>
    </location>
</feature>
<dbReference type="InterPro" id="IPR027363">
    <property type="entry name" value="M1Pi_N"/>
</dbReference>
<dbReference type="InterPro" id="IPR011559">
    <property type="entry name" value="Initiation_fac_2B_a/b/d"/>
</dbReference>
<dbReference type="Pfam" id="PF01008">
    <property type="entry name" value="IF-2B"/>
    <property type="match status" value="1"/>
</dbReference>
<accession>A0A947DJZ9</accession>
<name>A0A947DJZ9_9CYAN</name>